<evidence type="ECO:0000256" key="1">
    <source>
        <dbReference type="SAM" id="Phobius"/>
    </source>
</evidence>
<sequence>MKSNKIIPGVILVLLGALFLLHNYNVINFHWGNVFTLWPVFLIMGGVNLVLANNREVWATAVKVAVVVGCFCLLVFVPNHKNYFWNHHNGNWNFSDHDYDNDDDDNDTTSSRGVIKVHGESNFTEAYAPAITSARINISGGASEYTIKDTTGQLFDAVTKEFYNKYDYTHSLENGVFVANLKMRDQKGKDFHWDSDKMNSAVIKLNTAPEWDINVKTGASALDFDLSKFKIKSLTINGGAASFEVKMGQPLATTNIDVSTGVSGVTILVPKDAACSVNTSSGLSSNNFEGFDDKGNNRYETPGFYAAKNKMVIHLKGGLSGFEVKRY</sequence>
<proteinExistence type="predicted"/>
<feature type="domain" description="LiaI-LiaF-like transmembrane region" evidence="2">
    <location>
        <begin position="6"/>
        <end position="49"/>
    </location>
</feature>
<keyword evidence="4" id="KW-1185">Reference proteome</keyword>
<evidence type="ECO:0000259" key="2">
    <source>
        <dbReference type="Pfam" id="PF18917"/>
    </source>
</evidence>
<accession>A0A3S3V4Q2</accession>
<evidence type="ECO:0000313" key="3">
    <source>
        <dbReference type="EMBL" id="RWY55594.1"/>
    </source>
</evidence>
<gene>
    <name evidence="3" type="ORF">EPL05_04245</name>
</gene>
<dbReference type="InterPro" id="IPR043726">
    <property type="entry name" value="LiaI-LiaF-like_TM1"/>
</dbReference>
<dbReference type="Proteomes" id="UP000286701">
    <property type="component" value="Unassembled WGS sequence"/>
</dbReference>
<organism evidence="3 4">
    <name type="scientific">Mucilaginibacter gilvus</name>
    <dbReference type="NCBI Taxonomy" id="2305909"/>
    <lineage>
        <taxon>Bacteria</taxon>
        <taxon>Pseudomonadati</taxon>
        <taxon>Bacteroidota</taxon>
        <taxon>Sphingobacteriia</taxon>
        <taxon>Sphingobacteriales</taxon>
        <taxon>Sphingobacteriaceae</taxon>
        <taxon>Mucilaginibacter</taxon>
    </lineage>
</organism>
<feature type="transmembrane region" description="Helical" evidence="1">
    <location>
        <begin position="6"/>
        <end position="24"/>
    </location>
</feature>
<dbReference type="OrthoDB" id="941984at2"/>
<dbReference type="EMBL" id="SBIW01000002">
    <property type="protein sequence ID" value="RWY55594.1"/>
    <property type="molecule type" value="Genomic_DNA"/>
</dbReference>
<comment type="caution">
    <text evidence="3">The sequence shown here is derived from an EMBL/GenBank/DDBJ whole genome shotgun (WGS) entry which is preliminary data.</text>
</comment>
<keyword evidence="1" id="KW-0812">Transmembrane</keyword>
<keyword evidence="1" id="KW-1133">Transmembrane helix</keyword>
<feature type="transmembrane region" description="Helical" evidence="1">
    <location>
        <begin position="57"/>
        <end position="77"/>
    </location>
</feature>
<evidence type="ECO:0000313" key="4">
    <source>
        <dbReference type="Proteomes" id="UP000286701"/>
    </source>
</evidence>
<feature type="transmembrane region" description="Helical" evidence="1">
    <location>
        <begin position="31"/>
        <end position="51"/>
    </location>
</feature>
<protein>
    <recommendedName>
        <fullName evidence="2">LiaI-LiaF-like transmembrane region domain-containing protein</fullName>
    </recommendedName>
</protein>
<keyword evidence="1" id="KW-0472">Membrane</keyword>
<name>A0A3S3V4Q2_9SPHI</name>
<dbReference type="AlphaFoldDB" id="A0A3S3V4Q2"/>
<reference evidence="3 4" key="1">
    <citation type="submission" date="2019-01" db="EMBL/GenBank/DDBJ databases">
        <title>Mucilaginibacter antarcticum sp. nov., isolated from antarctic soil.</title>
        <authorList>
            <person name="Yan Y.-Q."/>
            <person name="Du Z.-J."/>
        </authorList>
    </citation>
    <scope>NUCLEOTIDE SEQUENCE [LARGE SCALE GENOMIC DNA]</scope>
    <source>
        <strain evidence="3 4">F01003</strain>
    </source>
</reference>
<dbReference type="RefSeq" id="WP_128532427.1">
    <property type="nucleotide sequence ID" value="NZ_SBIW01000002.1"/>
</dbReference>
<dbReference type="Pfam" id="PF18917">
    <property type="entry name" value="LiaI-LiaF-like_TM1"/>
    <property type="match status" value="1"/>
</dbReference>